<accession>A0A8B7Y537</accession>
<dbReference type="GO" id="GO:0005615">
    <property type="term" value="C:extracellular space"/>
    <property type="evidence" value="ECO:0007669"/>
    <property type="project" value="TreeGrafter"/>
</dbReference>
<dbReference type="InterPro" id="IPR019577">
    <property type="entry name" value="SPARC/Testican_Ca-bd-dom"/>
</dbReference>
<evidence type="ECO:0000256" key="6">
    <source>
        <dbReference type="ARBA" id="ARBA00023180"/>
    </source>
</evidence>
<dbReference type="InterPro" id="IPR018247">
    <property type="entry name" value="EF_Hand_1_Ca_BS"/>
</dbReference>
<evidence type="ECO:0000259" key="8">
    <source>
        <dbReference type="PROSITE" id="PS51465"/>
    </source>
</evidence>
<dbReference type="SMART" id="SM00280">
    <property type="entry name" value="KAZAL"/>
    <property type="match status" value="1"/>
</dbReference>
<keyword evidence="9" id="KW-1185">Reference proteome</keyword>
<dbReference type="GO" id="GO:0005509">
    <property type="term" value="F:calcium ion binding"/>
    <property type="evidence" value="ECO:0007669"/>
    <property type="project" value="InterPro"/>
</dbReference>
<evidence type="ECO:0000256" key="1">
    <source>
        <dbReference type="ARBA" id="ARBA00004613"/>
    </source>
</evidence>
<evidence type="ECO:0000313" key="10">
    <source>
        <dbReference type="RefSeq" id="XP_022087450.1"/>
    </source>
</evidence>
<dbReference type="Pfam" id="PF07648">
    <property type="entry name" value="Kazal_2"/>
    <property type="match status" value="1"/>
</dbReference>
<dbReference type="PANTHER" id="PTHR13866">
    <property type="entry name" value="SPARC OSTEONECTIN"/>
    <property type="match status" value="1"/>
</dbReference>
<dbReference type="RefSeq" id="XP_022087450.1">
    <property type="nucleotide sequence ID" value="XM_022231758.1"/>
</dbReference>
<feature type="domain" description="Kazal-like" evidence="8">
    <location>
        <begin position="89"/>
        <end position="150"/>
    </location>
</feature>
<keyword evidence="5" id="KW-1015">Disulfide bond</keyword>
<dbReference type="GO" id="GO:0050840">
    <property type="term" value="F:extracellular matrix binding"/>
    <property type="evidence" value="ECO:0007669"/>
    <property type="project" value="TreeGrafter"/>
</dbReference>
<dbReference type="KEGG" id="aplc:110977526"/>
<evidence type="ECO:0000313" key="9">
    <source>
        <dbReference type="Proteomes" id="UP000694845"/>
    </source>
</evidence>
<dbReference type="GO" id="GO:0005518">
    <property type="term" value="F:collagen binding"/>
    <property type="evidence" value="ECO:0007669"/>
    <property type="project" value="TreeGrafter"/>
</dbReference>
<organism evidence="9 10">
    <name type="scientific">Acanthaster planci</name>
    <name type="common">Crown-of-thorns starfish</name>
    <dbReference type="NCBI Taxonomy" id="133434"/>
    <lineage>
        <taxon>Eukaryota</taxon>
        <taxon>Metazoa</taxon>
        <taxon>Echinodermata</taxon>
        <taxon>Eleutherozoa</taxon>
        <taxon>Asterozoa</taxon>
        <taxon>Asteroidea</taxon>
        <taxon>Valvatacea</taxon>
        <taxon>Valvatida</taxon>
        <taxon>Acanthasteridae</taxon>
        <taxon>Acanthaster</taxon>
    </lineage>
</organism>
<dbReference type="PANTHER" id="PTHR13866:SF14">
    <property type="entry name" value="BM-40"/>
    <property type="match status" value="1"/>
</dbReference>
<comment type="subcellular location">
    <subcellularLocation>
        <location evidence="1">Secreted</location>
    </subcellularLocation>
</comment>
<keyword evidence="2" id="KW-0964">Secreted</keyword>
<dbReference type="InterPro" id="IPR002350">
    <property type="entry name" value="Kazal_dom"/>
</dbReference>
<dbReference type="Gene3D" id="3.30.60.30">
    <property type="match status" value="1"/>
</dbReference>
<dbReference type="OrthoDB" id="9972865at2759"/>
<protein>
    <submittedName>
        <fullName evidence="10">SPARC-like</fullName>
    </submittedName>
</protein>
<keyword evidence="4" id="KW-0106">Calcium</keyword>
<feature type="signal peptide" evidence="7">
    <location>
        <begin position="1"/>
        <end position="18"/>
    </location>
</feature>
<dbReference type="OMA" id="RNICYCR"/>
<reference evidence="10" key="1">
    <citation type="submission" date="2025-08" db="UniProtKB">
        <authorList>
            <consortium name="RefSeq"/>
        </authorList>
    </citation>
    <scope>IDENTIFICATION</scope>
</reference>
<dbReference type="Gene3D" id="1.10.238.10">
    <property type="entry name" value="EF-hand"/>
    <property type="match status" value="1"/>
</dbReference>
<evidence type="ECO:0000256" key="4">
    <source>
        <dbReference type="ARBA" id="ARBA00022837"/>
    </source>
</evidence>
<evidence type="ECO:0000256" key="5">
    <source>
        <dbReference type="ARBA" id="ARBA00023157"/>
    </source>
</evidence>
<evidence type="ECO:0000256" key="3">
    <source>
        <dbReference type="ARBA" id="ARBA00022729"/>
    </source>
</evidence>
<evidence type="ECO:0000256" key="7">
    <source>
        <dbReference type="SAM" id="SignalP"/>
    </source>
</evidence>
<keyword evidence="6" id="KW-0325">Glycoprotein</keyword>
<dbReference type="AlphaFoldDB" id="A0A8B7Y537"/>
<dbReference type="Proteomes" id="UP000694845">
    <property type="component" value="Unplaced"/>
</dbReference>
<dbReference type="PROSITE" id="PS00018">
    <property type="entry name" value="EF_HAND_1"/>
    <property type="match status" value="1"/>
</dbReference>
<dbReference type="InterPro" id="IPR036058">
    <property type="entry name" value="Kazal_dom_sf"/>
</dbReference>
<keyword evidence="3 7" id="KW-0732">Signal</keyword>
<gene>
    <name evidence="10" type="primary">LOC110977526</name>
</gene>
<dbReference type="SUPFAM" id="SSF47473">
    <property type="entry name" value="EF-hand"/>
    <property type="match status" value="1"/>
</dbReference>
<feature type="chain" id="PRO_5034196832" evidence="7">
    <location>
        <begin position="19"/>
        <end position="277"/>
    </location>
</feature>
<proteinExistence type="predicted"/>
<dbReference type="Pfam" id="PF10591">
    <property type="entry name" value="SPARC_Ca_bdg"/>
    <property type="match status" value="1"/>
</dbReference>
<evidence type="ECO:0000256" key="2">
    <source>
        <dbReference type="ARBA" id="ARBA00022525"/>
    </source>
</evidence>
<dbReference type="GeneID" id="110977526"/>
<dbReference type="SUPFAM" id="SSF100895">
    <property type="entry name" value="Kazal-type serine protease inhibitors"/>
    <property type="match status" value="1"/>
</dbReference>
<name>A0A8B7Y537_ACAPL</name>
<dbReference type="InterPro" id="IPR011992">
    <property type="entry name" value="EF-hand-dom_pair"/>
</dbReference>
<sequence>MAFSRVVILLCIVAVALASKHKTKHQQIKAARHEIRNAKKALESLTYTKEEQIYSIDGYQEENEESVNDVSDKCHTLQCPPGETCYVDGNGAPYCDCVELCPEEENDPFIQVCSTTNVTYRSQCELYRLRCANPTEMDVEQLDYFGPCKIMEQCNPADLVMFPERMRTWFFEVMKELSGWAEQEGGLDEEERRVEKEAEAETKPWRRPLHWKFFNMDIAPNDFHLSTAELKPMRAQLLPMEPCTDAFIASCDTNDDDLISIVEWGKCMGLNDDEILY</sequence>
<dbReference type="PROSITE" id="PS51465">
    <property type="entry name" value="KAZAL_2"/>
    <property type="match status" value="1"/>
</dbReference>